<evidence type="ECO:0000313" key="3">
    <source>
        <dbReference type="Proteomes" id="UP000316621"/>
    </source>
</evidence>
<feature type="chain" id="PRO_5021337959" description="Peptidase A1 domain-containing protein" evidence="1">
    <location>
        <begin position="29"/>
        <end position="167"/>
    </location>
</feature>
<dbReference type="AlphaFoldDB" id="A0A4Y7K5B9"/>
<dbReference type="Proteomes" id="UP000316621">
    <property type="component" value="Chromosome 6"/>
</dbReference>
<evidence type="ECO:0008006" key="4">
    <source>
        <dbReference type="Google" id="ProtNLM"/>
    </source>
</evidence>
<keyword evidence="3" id="KW-1185">Reference proteome</keyword>
<organism evidence="2 3">
    <name type="scientific">Papaver somniferum</name>
    <name type="common">Opium poppy</name>
    <dbReference type="NCBI Taxonomy" id="3469"/>
    <lineage>
        <taxon>Eukaryota</taxon>
        <taxon>Viridiplantae</taxon>
        <taxon>Streptophyta</taxon>
        <taxon>Embryophyta</taxon>
        <taxon>Tracheophyta</taxon>
        <taxon>Spermatophyta</taxon>
        <taxon>Magnoliopsida</taxon>
        <taxon>Ranunculales</taxon>
        <taxon>Papaveraceae</taxon>
        <taxon>Papaveroideae</taxon>
        <taxon>Papaver</taxon>
    </lineage>
</organism>
<evidence type="ECO:0000313" key="2">
    <source>
        <dbReference type="EMBL" id="RZC67411.1"/>
    </source>
</evidence>
<protein>
    <recommendedName>
        <fullName evidence="4">Peptidase A1 domain-containing protein</fullName>
    </recommendedName>
</protein>
<proteinExistence type="predicted"/>
<sequence>MIDSGVAILNGLLLFKPLQLVQIGQVQGKWFDVEDDIIPALEKGFGWIALFWLFSGEQRTDSVSIIGGGFGGISVSLALHDASIQIDTGADILWVNCNSGCGKLAKVYVVICGANQIQADSDISIAPLTGGLRRFFKGDKSIYGDKETRQTRHNRGDCFNKDPSIIM</sequence>
<accession>A0A4Y7K5B9</accession>
<evidence type="ECO:0000256" key="1">
    <source>
        <dbReference type="SAM" id="SignalP"/>
    </source>
</evidence>
<keyword evidence="1" id="KW-0732">Signal</keyword>
<gene>
    <name evidence="2" type="ORF">C5167_011105</name>
</gene>
<dbReference type="EMBL" id="CM010720">
    <property type="protein sequence ID" value="RZC67411.1"/>
    <property type="molecule type" value="Genomic_DNA"/>
</dbReference>
<reference evidence="2 3" key="1">
    <citation type="journal article" date="2018" name="Science">
        <title>The opium poppy genome and morphinan production.</title>
        <authorList>
            <person name="Guo L."/>
            <person name="Winzer T."/>
            <person name="Yang X."/>
            <person name="Li Y."/>
            <person name="Ning Z."/>
            <person name="He Z."/>
            <person name="Teodor R."/>
            <person name="Lu Y."/>
            <person name="Bowser T.A."/>
            <person name="Graham I.A."/>
            <person name="Ye K."/>
        </authorList>
    </citation>
    <scope>NUCLEOTIDE SEQUENCE [LARGE SCALE GENOMIC DNA]</scope>
    <source>
        <strain evidence="3">cv. HN1</strain>
        <tissue evidence="2">Leaves</tissue>
    </source>
</reference>
<dbReference type="Gramene" id="RZC67411">
    <property type="protein sequence ID" value="RZC67411"/>
    <property type="gene ID" value="C5167_011105"/>
</dbReference>
<feature type="signal peptide" evidence="1">
    <location>
        <begin position="1"/>
        <end position="28"/>
    </location>
</feature>
<name>A0A4Y7K5B9_PAPSO</name>